<evidence type="ECO:0000313" key="7">
    <source>
        <dbReference type="Proteomes" id="UP000887577"/>
    </source>
</evidence>
<keyword evidence="4" id="KW-0808">Transferase</keyword>
<keyword evidence="3" id="KW-0328">Glycosyltransferase</keyword>
<dbReference type="Pfam" id="PF00201">
    <property type="entry name" value="UDPGT"/>
    <property type="match status" value="1"/>
</dbReference>
<keyword evidence="6" id="KW-0472">Membrane</keyword>
<accession>A0A914XX35</accession>
<feature type="transmembrane region" description="Helical" evidence="6">
    <location>
        <begin position="406"/>
        <end position="429"/>
    </location>
</feature>
<evidence type="ECO:0000256" key="1">
    <source>
        <dbReference type="ARBA" id="ARBA00009995"/>
    </source>
</evidence>
<dbReference type="CDD" id="cd03784">
    <property type="entry name" value="GT1_Gtf-like"/>
    <property type="match status" value="1"/>
</dbReference>
<keyword evidence="6" id="KW-0812">Transmembrane</keyword>
<dbReference type="Gene3D" id="3.40.50.2000">
    <property type="entry name" value="Glycogen Phosphorylase B"/>
    <property type="match status" value="1"/>
</dbReference>
<dbReference type="SUPFAM" id="SSF53756">
    <property type="entry name" value="UDP-Glycosyltransferase/glycogen phosphorylase"/>
    <property type="match status" value="1"/>
</dbReference>
<protein>
    <recommendedName>
        <fullName evidence="2">glucuronosyltransferase</fullName>
        <ecNumber evidence="2">2.4.1.17</ecNumber>
    </recommendedName>
</protein>
<keyword evidence="6" id="KW-1133">Transmembrane helix</keyword>
<comment type="catalytic activity">
    <reaction evidence="5">
        <text>glucuronate acceptor + UDP-alpha-D-glucuronate = acceptor beta-D-glucuronoside + UDP + H(+)</text>
        <dbReference type="Rhea" id="RHEA:21032"/>
        <dbReference type="ChEBI" id="CHEBI:15378"/>
        <dbReference type="ChEBI" id="CHEBI:58052"/>
        <dbReference type="ChEBI" id="CHEBI:58223"/>
        <dbReference type="ChEBI" id="CHEBI:132367"/>
        <dbReference type="ChEBI" id="CHEBI:132368"/>
        <dbReference type="EC" id="2.4.1.17"/>
    </reaction>
</comment>
<dbReference type="WBParaSite" id="PSU_v2.g11773.t1">
    <property type="protein sequence ID" value="PSU_v2.g11773.t1"/>
    <property type="gene ID" value="PSU_v2.g11773"/>
</dbReference>
<dbReference type="InterPro" id="IPR050271">
    <property type="entry name" value="UDP-glycosyltransferase"/>
</dbReference>
<evidence type="ECO:0000256" key="5">
    <source>
        <dbReference type="ARBA" id="ARBA00047475"/>
    </source>
</evidence>
<dbReference type="FunFam" id="3.40.50.2000:FF:000021">
    <property type="entry name" value="UDP-glucuronosyltransferase"/>
    <property type="match status" value="1"/>
</dbReference>
<proteinExistence type="inferred from homology"/>
<dbReference type="InterPro" id="IPR002213">
    <property type="entry name" value="UDP_glucos_trans"/>
</dbReference>
<evidence type="ECO:0000313" key="8">
    <source>
        <dbReference type="WBParaSite" id="PSU_v2.g11773.t1"/>
    </source>
</evidence>
<dbReference type="Proteomes" id="UP000887577">
    <property type="component" value="Unplaced"/>
</dbReference>
<reference evidence="8" key="1">
    <citation type="submission" date="2022-11" db="UniProtKB">
        <authorList>
            <consortium name="WormBaseParasite"/>
        </authorList>
    </citation>
    <scope>IDENTIFICATION</scope>
</reference>
<dbReference type="AlphaFoldDB" id="A0A914XX35"/>
<keyword evidence="7" id="KW-1185">Reference proteome</keyword>
<evidence type="ECO:0000256" key="6">
    <source>
        <dbReference type="SAM" id="Phobius"/>
    </source>
</evidence>
<sequence>MVGFRDRFLESLRDYGELFDPTINTFYARYSLISSQTDFCADILERIDEIEYLKYENFDLVISNQIDYCDVALAHYFGPKAFAWVITGPLHENNNYVLGVPAMPSYLPTLEDNEMGGEMTFLERMQNFWNWILATALHRYTAWRVNRLFRKYVSPDFPDVDTLSAKSSLVFVNNDEFLDFARPILHKTIYIGGAGLQKPKPLSPYFENIMNKGTRGVVLVSFGTAVYTPSFSIQNRKKIFKAFAAFPEYHFLMKISPGDNGTIELAKNIPNIEFVEWLPQSDLLNHPNIKAFVSHGGFNSVLETSRRGVPVIILPFFFDQFRNGKMVEHREIGKVISKTNFGEESLKISLKELLYNPKYKENAERLKRLMTTKPNQPDETFLKWTNFLLENEDFPELIPVGAKMNLISYLSLDVVAVLCVSLIVSLWTFKIFLQRVFSSFNLKLKTE</sequence>
<organism evidence="7 8">
    <name type="scientific">Panagrolaimus superbus</name>
    <dbReference type="NCBI Taxonomy" id="310955"/>
    <lineage>
        <taxon>Eukaryota</taxon>
        <taxon>Metazoa</taxon>
        <taxon>Ecdysozoa</taxon>
        <taxon>Nematoda</taxon>
        <taxon>Chromadorea</taxon>
        <taxon>Rhabditida</taxon>
        <taxon>Tylenchina</taxon>
        <taxon>Panagrolaimomorpha</taxon>
        <taxon>Panagrolaimoidea</taxon>
        <taxon>Panagrolaimidae</taxon>
        <taxon>Panagrolaimus</taxon>
    </lineage>
</organism>
<comment type="similarity">
    <text evidence="1">Belongs to the UDP-glycosyltransferase family.</text>
</comment>
<evidence type="ECO:0000256" key="2">
    <source>
        <dbReference type="ARBA" id="ARBA00012544"/>
    </source>
</evidence>
<evidence type="ECO:0000256" key="3">
    <source>
        <dbReference type="ARBA" id="ARBA00022676"/>
    </source>
</evidence>
<name>A0A914XX35_9BILA</name>
<evidence type="ECO:0000256" key="4">
    <source>
        <dbReference type="ARBA" id="ARBA00022679"/>
    </source>
</evidence>
<dbReference type="GO" id="GO:0015020">
    <property type="term" value="F:glucuronosyltransferase activity"/>
    <property type="evidence" value="ECO:0007669"/>
    <property type="project" value="UniProtKB-EC"/>
</dbReference>
<dbReference type="PANTHER" id="PTHR48043:SF143">
    <property type="entry name" value="UDP-GLUCURONOSYLTRANSFERASE"/>
    <property type="match status" value="1"/>
</dbReference>
<dbReference type="EC" id="2.4.1.17" evidence="2"/>
<dbReference type="PANTHER" id="PTHR48043">
    <property type="entry name" value="EG:EG0003.4 PROTEIN-RELATED"/>
    <property type="match status" value="1"/>
</dbReference>